<protein>
    <recommendedName>
        <fullName evidence="5">3-deoxy-manno-octulosonate cytidylyltransferase</fullName>
        <ecNumber evidence="5">2.7.7.38</ecNumber>
    </recommendedName>
    <alternativeName>
        <fullName evidence="5">CMP-2-keto-3-deoxyoctulosonic acid synthase</fullName>
        <shortName evidence="5">CKS</shortName>
        <shortName evidence="5">CMP-KDO synthase</shortName>
    </alternativeName>
</protein>
<dbReference type="GO" id="GO:0033468">
    <property type="term" value="P:CMP-keto-3-deoxy-D-manno-octulosonic acid biosynthetic process"/>
    <property type="evidence" value="ECO:0007669"/>
    <property type="project" value="UniProtKB-UniRule"/>
</dbReference>
<sequence length="239" mass="27231">MKVIGVIPARFNSTRFPGKVLANLRGKPIIQHVYERAKKAKRLDEILIATDDERVFKVAEKFGAKVVMTSKEHLTGTDRVSEAVKKLKAEIVINIQADAPLINPLMIDKVAEVLLDDSNLIMATLMKRIEKKGELCNPNIVKVVTDSQGFALYFSRSPIPYAKNNFISYKHIGAYGYRRKFLLIFVQLSRSPLEKIENLEQLRALENGYKIKMIETDDDMIEIDTEEDLIMAKKFISNM</sequence>
<comment type="similarity">
    <text evidence="5">Belongs to the KdsB family.</text>
</comment>
<dbReference type="Gene3D" id="3.90.550.10">
    <property type="entry name" value="Spore Coat Polysaccharide Biosynthesis Protein SpsA, Chain A"/>
    <property type="match status" value="1"/>
</dbReference>
<dbReference type="HAMAP" id="MF_00057">
    <property type="entry name" value="KdsB"/>
    <property type="match status" value="1"/>
</dbReference>
<keyword evidence="2 5" id="KW-0808">Transferase</keyword>
<dbReference type="SUPFAM" id="SSF53448">
    <property type="entry name" value="Nucleotide-diphospho-sugar transferases"/>
    <property type="match status" value="1"/>
</dbReference>
<dbReference type="PANTHER" id="PTHR42866:SF2">
    <property type="entry name" value="3-DEOXY-MANNO-OCTULOSONATE CYTIDYLYLTRANSFERASE, MITOCHONDRIAL"/>
    <property type="match status" value="1"/>
</dbReference>
<dbReference type="InterPro" id="IPR003329">
    <property type="entry name" value="Cytidylyl_trans"/>
</dbReference>
<dbReference type="InterPro" id="IPR029044">
    <property type="entry name" value="Nucleotide-diphossugar_trans"/>
</dbReference>
<dbReference type="PANTHER" id="PTHR42866">
    <property type="entry name" value="3-DEOXY-MANNO-OCTULOSONATE CYTIDYLYLTRANSFERASE"/>
    <property type="match status" value="1"/>
</dbReference>
<dbReference type="CDD" id="cd02517">
    <property type="entry name" value="CMP-KDO-Synthetase"/>
    <property type="match status" value="1"/>
</dbReference>
<evidence type="ECO:0000256" key="3">
    <source>
        <dbReference type="ARBA" id="ARBA00022695"/>
    </source>
</evidence>
<reference evidence="7" key="1">
    <citation type="submission" date="2017-09" db="EMBL/GenBank/DDBJ databases">
        <title>Depth-based differentiation of microbial function through sediment-hosted aquifers and enrichment of novel symbionts in the deep terrestrial subsurface.</title>
        <authorList>
            <person name="Probst A.J."/>
            <person name="Ladd B."/>
            <person name="Jarett J.K."/>
            <person name="Geller-Mcgrath D.E."/>
            <person name="Sieber C.M.K."/>
            <person name="Emerson J.B."/>
            <person name="Anantharaman K."/>
            <person name="Thomas B.C."/>
            <person name="Malmstrom R."/>
            <person name="Stieglmeier M."/>
            <person name="Klingl A."/>
            <person name="Woyke T."/>
            <person name="Ryan C.M."/>
            <person name="Banfield J.F."/>
        </authorList>
    </citation>
    <scope>NUCLEOTIDE SEQUENCE [LARGE SCALE GENOMIC DNA]</scope>
</reference>
<dbReference type="NCBIfam" id="TIGR00466">
    <property type="entry name" value="kdsB"/>
    <property type="match status" value="1"/>
</dbReference>
<dbReference type="GO" id="GO:0008690">
    <property type="term" value="F:3-deoxy-manno-octulosonate cytidylyltransferase activity"/>
    <property type="evidence" value="ECO:0007669"/>
    <property type="project" value="UniProtKB-UniRule"/>
</dbReference>
<name>A0A2M7E6M6_9BACT</name>
<organism evidence="6 7">
    <name type="scientific">bacterium (Candidatus Ratteibacteria) CG01_land_8_20_14_3_00_40_19</name>
    <dbReference type="NCBI Taxonomy" id="2014290"/>
    <lineage>
        <taxon>Bacteria</taxon>
        <taxon>Candidatus Ratteibacteria</taxon>
    </lineage>
</organism>
<evidence type="ECO:0000313" key="7">
    <source>
        <dbReference type="Proteomes" id="UP000228886"/>
    </source>
</evidence>
<evidence type="ECO:0000256" key="5">
    <source>
        <dbReference type="HAMAP-Rule" id="MF_00057"/>
    </source>
</evidence>
<evidence type="ECO:0000256" key="1">
    <source>
        <dbReference type="ARBA" id="ARBA00004370"/>
    </source>
</evidence>
<dbReference type="FunFam" id="3.90.550.10:FF:000011">
    <property type="entry name" value="3-deoxy-manno-octulosonate cytidylyltransferase"/>
    <property type="match status" value="1"/>
</dbReference>
<comment type="function">
    <text evidence="5">Activates KDO (a required 8-carbon sugar) for incorporation into bacterial lipopolysaccharide in Gram-negative bacteria.</text>
</comment>
<evidence type="ECO:0000256" key="2">
    <source>
        <dbReference type="ARBA" id="ARBA00022679"/>
    </source>
</evidence>
<keyword evidence="5" id="KW-0963">Cytoplasm</keyword>
<dbReference type="NCBIfam" id="NF003950">
    <property type="entry name" value="PRK05450.1-3"/>
    <property type="match status" value="1"/>
</dbReference>
<evidence type="ECO:0000256" key="4">
    <source>
        <dbReference type="ARBA" id="ARBA00022985"/>
    </source>
</evidence>
<keyword evidence="3 5" id="KW-0548">Nucleotidyltransferase</keyword>
<dbReference type="NCBIfam" id="NF009905">
    <property type="entry name" value="PRK13368.1"/>
    <property type="match status" value="1"/>
</dbReference>
<dbReference type="GO" id="GO:0005829">
    <property type="term" value="C:cytosol"/>
    <property type="evidence" value="ECO:0007669"/>
    <property type="project" value="TreeGrafter"/>
</dbReference>
<dbReference type="EC" id="2.7.7.38" evidence="5"/>
<evidence type="ECO:0000313" key="6">
    <source>
        <dbReference type="EMBL" id="PIV63351.1"/>
    </source>
</evidence>
<keyword evidence="4 5" id="KW-0448">Lipopolysaccharide biosynthesis</keyword>
<comment type="catalytic activity">
    <reaction evidence="5">
        <text>3-deoxy-alpha-D-manno-oct-2-ulosonate + CTP = CMP-3-deoxy-beta-D-manno-octulosonate + diphosphate</text>
        <dbReference type="Rhea" id="RHEA:23448"/>
        <dbReference type="ChEBI" id="CHEBI:33019"/>
        <dbReference type="ChEBI" id="CHEBI:37563"/>
        <dbReference type="ChEBI" id="CHEBI:85986"/>
        <dbReference type="ChEBI" id="CHEBI:85987"/>
        <dbReference type="EC" id="2.7.7.38"/>
    </reaction>
</comment>
<gene>
    <name evidence="5 6" type="primary">kdsB</name>
    <name evidence="6" type="ORF">COS11_07865</name>
</gene>
<comment type="caution">
    <text evidence="6">The sequence shown here is derived from an EMBL/GenBank/DDBJ whole genome shotgun (WGS) entry which is preliminary data.</text>
</comment>
<comment type="subcellular location">
    <subcellularLocation>
        <location evidence="5">Cytoplasm</location>
    </subcellularLocation>
    <subcellularLocation>
        <location evidence="1">Membrane</location>
    </subcellularLocation>
</comment>
<dbReference type="InterPro" id="IPR004528">
    <property type="entry name" value="KdsB"/>
</dbReference>
<dbReference type="UniPathway" id="UPA00358">
    <property type="reaction ID" value="UER00476"/>
</dbReference>
<dbReference type="GO" id="GO:0016020">
    <property type="term" value="C:membrane"/>
    <property type="evidence" value="ECO:0007669"/>
    <property type="project" value="UniProtKB-SubCell"/>
</dbReference>
<comment type="pathway">
    <text evidence="5">Nucleotide-sugar biosynthesis; CMP-3-deoxy-D-manno-octulosonate biosynthesis; CMP-3-deoxy-D-manno-octulosonate from 3-deoxy-D-manno-octulosonate and CTP: step 1/1.</text>
</comment>
<dbReference type="AlphaFoldDB" id="A0A2M7E6M6"/>
<dbReference type="NCBIfam" id="NF003952">
    <property type="entry name" value="PRK05450.1-5"/>
    <property type="match status" value="1"/>
</dbReference>
<dbReference type="Proteomes" id="UP000228886">
    <property type="component" value="Unassembled WGS sequence"/>
</dbReference>
<dbReference type="Pfam" id="PF02348">
    <property type="entry name" value="CTP_transf_3"/>
    <property type="match status" value="1"/>
</dbReference>
<dbReference type="GO" id="GO:0009103">
    <property type="term" value="P:lipopolysaccharide biosynthetic process"/>
    <property type="evidence" value="ECO:0007669"/>
    <property type="project" value="UniProtKB-UniRule"/>
</dbReference>
<proteinExistence type="inferred from homology"/>
<dbReference type="EMBL" id="PETL01000377">
    <property type="protein sequence ID" value="PIV63351.1"/>
    <property type="molecule type" value="Genomic_DNA"/>
</dbReference>
<accession>A0A2M7E6M6</accession>